<organism evidence="4 5">
    <name type="scientific">Allacma fusca</name>
    <dbReference type="NCBI Taxonomy" id="39272"/>
    <lineage>
        <taxon>Eukaryota</taxon>
        <taxon>Metazoa</taxon>
        <taxon>Ecdysozoa</taxon>
        <taxon>Arthropoda</taxon>
        <taxon>Hexapoda</taxon>
        <taxon>Collembola</taxon>
        <taxon>Symphypleona</taxon>
        <taxon>Sminthuridae</taxon>
        <taxon>Allacma</taxon>
    </lineage>
</organism>
<feature type="compositionally biased region" description="Polar residues" evidence="1">
    <location>
        <begin position="1"/>
        <end position="11"/>
    </location>
</feature>
<dbReference type="SMART" id="SM00239">
    <property type="entry name" value="C2"/>
    <property type="match status" value="1"/>
</dbReference>
<keyword evidence="5" id="KW-1185">Reference proteome</keyword>
<evidence type="ECO:0000259" key="3">
    <source>
        <dbReference type="PROSITE" id="PS50004"/>
    </source>
</evidence>
<keyword evidence="2" id="KW-1133">Transmembrane helix</keyword>
<name>A0A8J2L5V7_9HEXA</name>
<dbReference type="InterPro" id="IPR000008">
    <property type="entry name" value="C2_dom"/>
</dbReference>
<dbReference type="PANTHER" id="PTHR47800:SF5">
    <property type="entry name" value="FER-1-LIKE PROTEIN 6"/>
    <property type="match status" value="1"/>
</dbReference>
<gene>
    <name evidence="4" type="ORF">AFUS01_LOCUS36215</name>
</gene>
<comment type="caution">
    <text evidence="4">The sequence shown here is derived from an EMBL/GenBank/DDBJ whole genome shotgun (WGS) entry which is preliminary data.</text>
</comment>
<feature type="domain" description="C2" evidence="3">
    <location>
        <begin position="47"/>
        <end position="171"/>
    </location>
</feature>
<protein>
    <recommendedName>
        <fullName evidence="3">C2 domain-containing protein</fullName>
    </recommendedName>
</protein>
<dbReference type="AlphaFoldDB" id="A0A8J2L5V7"/>
<dbReference type="PROSITE" id="PS50004">
    <property type="entry name" value="C2"/>
    <property type="match status" value="1"/>
</dbReference>
<dbReference type="Pfam" id="PF00168">
    <property type="entry name" value="C2"/>
    <property type="match status" value="1"/>
</dbReference>
<accession>A0A8J2L5V7</accession>
<dbReference type="EMBL" id="CAJVCH010538759">
    <property type="protein sequence ID" value="CAG7826147.1"/>
    <property type="molecule type" value="Genomic_DNA"/>
</dbReference>
<evidence type="ECO:0000313" key="4">
    <source>
        <dbReference type="EMBL" id="CAG7826147.1"/>
    </source>
</evidence>
<evidence type="ECO:0000256" key="2">
    <source>
        <dbReference type="SAM" id="Phobius"/>
    </source>
</evidence>
<evidence type="ECO:0000313" key="5">
    <source>
        <dbReference type="Proteomes" id="UP000708208"/>
    </source>
</evidence>
<feature type="transmembrane region" description="Helical" evidence="2">
    <location>
        <begin position="40"/>
        <end position="58"/>
    </location>
</feature>
<proteinExistence type="predicted"/>
<reference evidence="4" key="1">
    <citation type="submission" date="2021-06" db="EMBL/GenBank/DDBJ databases">
        <authorList>
            <person name="Hodson N. C."/>
            <person name="Mongue J. A."/>
            <person name="Jaron S. K."/>
        </authorList>
    </citation>
    <scope>NUCLEOTIDE SEQUENCE</scope>
</reference>
<feature type="region of interest" description="Disordered" evidence="1">
    <location>
        <begin position="1"/>
        <end position="20"/>
    </location>
</feature>
<keyword evidence="2" id="KW-0812">Transmembrane</keyword>
<dbReference type="OrthoDB" id="270970at2759"/>
<sequence length="182" mass="20392">MRNLASGQLTTGAVDHGDSRPSAHRFLGQLTTDQLVTSSIMFKALIILSVLAVSAVQAQQTIQKQKLKFKLSAKGLSDKDDLGTSDPYVELFYTEGSSTKETKFGRSATLTDDENPTWGDVFEFDYDRSKGQRWHFKVYDHDNLREDDKVGNAWVQADDYVDKGQTYTANLIKQGFLTIQKA</sequence>
<dbReference type="PANTHER" id="PTHR47800">
    <property type="entry name" value="C2 DOMAIN-CONTAINING PROTEIN"/>
    <property type="match status" value="1"/>
</dbReference>
<dbReference type="GO" id="GO:0010628">
    <property type="term" value="P:positive regulation of gene expression"/>
    <property type="evidence" value="ECO:0007669"/>
    <property type="project" value="TreeGrafter"/>
</dbReference>
<evidence type="ECO:0000256" key="1">
    <source>
        <dbReference type="SAM" id="MobiDB-lite"/>
    </source>
</evidence>
<dbReference type="Proteomes" id="UP000708208">
    <property type="component" value="Unassembled WGS sequence"/>
</dbReference>
<keyword evidence="2" id="KW-0472">Membrane</keyword>
<dbReference type="CDD" id="cd00030">
    <property type="entry name" value="C2"/>
    <property type="match status" value="1"/>
</dbReference>